<dbReference type="Proteomes" id="UP000323917">
    <property type="component" value="Chromosome"/>
</dbReference>
<proteinExistence type="predicted"/>
<dbReference type="KEGG" id="bgok:Pr1d_31420"/>
<dbReference type="RefSeq" id="WP_148074289.1">
    <property type="nucleotide sequence ID" value="NZ_CP042913.1"/>
</dbReference>
<dbReference type="OrthoDB" id="9847885at2"/>
<reference evidence="1 2" key="1">
    <citation type="submission" date="2019-08" db="EMBL/GenBank/DDBJ databases">
        <title>Deep-cultivation of Planctomycetes and their phenomic and genomic characterization uncovers novel biology.</title>
        <authorList>
            <person name="Wiegand S."/>
            <person name="Jogler M."/>
            <person name="Boedeker C."/>
            <person name="Pinto D."/>
            <person name="Vollmers J."/>
            <person name="Rivas-Marin E."/>
            <person name="Kohn T."/>
            <person name="Peeters S.H."/>
            <person name="Heuer A."/>
            <person name="Rast P."/>
            <person name="Oberbeckmann S."/>
            <person name="Bunk B."/>
            <person name="Jeske O."/>
            <person name="Meyerdierks A."/>
            <person name="Storesund J.E."/>
            <person name="Kallscheuer N."/>
            <person name="Luecker S."/>
            <person name="Lage O.M."/>
            <person name="Pohl T."/>
            <person name="Merkel B.J."/>
            <person name="Hornburger P."/>
            <person name="Mueller R.-W."/>
            <person name="Bruemmer F."/>
            <person name="Labrenz M."/>
            <person name="Spormann A.M."/>
            <person name="Op den Camp H."/>
            <person name="Overmann J."/>
            <person name="Amann R."/>
            <person name="Jetten M.S.M."/>
            <person name="Mascher T."/>
            <person name="Medema M.H."/>
            <person name="Devos D.P."/>
            <person name="Kaster A.-K."/>
            <person name="Ovreas L."/>
            <person name="Rohde M."/>
            <person name="Galperin M.Y."/>
            <person name="Jogler C."/>
        </authorList>
    </citation>
    <scope>NUCLEOTIDE SEQUENCE [LARGE SCALE GENOMIC DNA]</scope>
    <source>
        <strain evidence="1 2">Pr1d</strain>
    </source>
</reference>
<evidence type="ECO:0000313" key="1">
    <source>
        <dbReference type="EMBL" id="QEG35836.1"/>
    </source>
</evidence>
<dbReference type="EMBL" id="CP042913">
    <property type="protein sequence ID" value="QEG35836.1"/>
    <property type="molecule type" value="Genomic_DNA"/>
</dbReference>
<organism evidence="1 2">
    <name type="scientific">Bythopirellula goksoeyrii</name>
    <dbReference type="NCBI Taxonomy" id="1400387"/>
    <lineage>
        <taxon>Bacteria</taxon>
        <taxon>Pseudomonadati</taxon>
        <taxon>Planctomycetota</taxon>
        <taxon>Planctomycetia</taxon>
        <taxon>Pirellulales</taxon>
        <taxon>Lacipirellulaceae</taxon>
        <taxon>Bythopirellula</taxon>
    </lineage>
</organism>
<gene>
    <name evidence="1" type="ORF">Pr1d_31420</name>
</gene>
<dbReference type="AlphaFoldDB" id="A0A5B9QFY4"/>
<accession>A0A5B9QFY4</accession>
<name>A0A5B9QFY4_9BACT</name>
<evidence type="ECO:0000313" key="2">
    <source>
        <dbReference type="Proteomes" id="UP000323917"/>
    </source>
</evidence>
<keyword evidence="2" id="KW-1185">Reference proteome</keyword>
<sequence length="260" mass="29449">MTSLLFDKTGGGTLSQRILGHVDRYRITTPHVVERLFFSAEVGPDHHASIQQATEALGELVSAGKLLRLVEPQSSKKNSATSDSAATKISKPQGSFAESVYVHPEHKLTAGVDLARLWFCCLDTERRYFALHEEIEPLFAEEGIDPPYHNFFHAISQEEGGDVLFRLYLCRAEKKNARDQLKSILTKYAKQFHQWIDQGSYGVAVIVQTKQKKNEIEQLLQKSYGGKLPLDNQARFIVTVVPTEQSYPEAIKQYEKKVWK</sequence>
<protein>
    <submittedName>
        <fullName evidence="1">Uncharacterized protein</fullName>
    </submittedName>
</protein>